<evidence type="ECO:0000313" key="4">
    <source>
        <dbReference type="EMBL" id="WXA94493.1"/>
    </source>
</evidence>
<dbReference type="PANTHER" id="PTHR44591:SF3">
    <property type="entry name" value="RESPONSE REGULATORY DOMAIN-CONTAINING PROTEIN"/>
    <property type="match status" value="1"/>
</dbReference>
<dbReference type="SUPFAM" id="SSF52172">
    <property type="entry name" value="CheY-like"/>
    <property type="match status" value="1"/>
</dbReference>
<name>A0ABZ2KAV8_9BACT</name>
<dbReference type="CDD" id="cd17580">
    <property type="entry name" value="REC_2_DhkD-like"/>
    <property type="match status" value="1"/>
</dbReference>
<feature type="modified residue" description="4-aspartylphosphate" evidence="2">
    <location>
        <position position="82"/>
    </location>
</feature>
<evidence type="ECO:0000313" key="5">
    <source>
        <dbReference type="Proteomes" id="UP001379533"/>
    </source>
</evidence>
<reference evidence="4 5" key="1">
    <citation type="submission" date="2021-12" db="EMBL/GenBank/DDBJ databases">
        <title>Discovery of the Pendulisporaceae a myxobacterial family with distinct sporulation behavior and unique specialized metabolism.</title>
        <authorList>
            <person name="Garcia R."/>
            <person name="Popoff A."/>
            <person name="Bader C.D."/>
            <person name="Loehr J."/>
            <person name="Walesch S."/>
            <person name="Walt C."/>
            <person name="Boldt J."/>
            <person name="Bunk B."/>
            <person name="Haeckl F.J.F.P.J."/>
            <person name="Gunesch A.P."/>
            <person name="Birkelbach J."/>
            <person name="Nuebel U."/>
            <person name="Pietschmann T."/>
            <person name="Bach T."/>
            <person name="Mueller R."/>
        </authorList>
    </citation>
    <scope>NUCLEOTIDE SEQUENCE [LARGE SCALE GENOMIC DNA]</scope>
    <source>
        <strain evidence="4 5">MSr12523</strain>
    </source>
</reference>
<dbReference type="PANTHER" id="PTHR44591">
    <property type="entry name" value="STRESS RESPONSE REGULATOR PROTEIN 1"/>
    <property type="match status" value="1"/>
</dbReference>
<keyword evidence="1 2" id="KW-0597">Phosphoprotein</keyword>
<evidence type="ECO:0000256" key="2">
    <source>
        <dbReference type="PROSITE-ProRule" id="PRU00169"/>
    </source>
</evidence>
<sequence>MDTRFPSAPALVYPDALDSCSRSESERNLGGVHVLVVDDDAENRAAIQELLEDNGVRITTAANVSDALETFEHDVPDVVLSDLGMPGEDGFDLIRRIRARPKDQGGAVPAAALTGQTRLEDRRKALRAGFMKHVAKPVDAYELIAIVSSLVRTAA</sequence>
<dbReference type="Proteomes" id="UP001379533">
    <property type="component" value="Chromosome"/>
</dbReference>
<protein>
    <submittedName>
        <fullName evidence="4">Response regulator</fullName>
    </submittedName>
</protein>
<accession>A0ABZ2KAV8</accession>
<gene>
    <name evidence="4" type="ORF">LZC95_49620</name>
</gene>
<dbReference type="Gene3D" id="3.40.50.2300">
    <property type="match status" value="1"/>
</dbReference>
<feature type="domain" description="Response regulatory" evidence="3">
    <location>
        <begin position="33"/>
        <end position="151"/>
    </location>
</feature>
<dbReference type="SMART" id="SM00448">
    <property type="entry name" value="REC"/>
    <property type="match status" value="1"/>
</dbReference>
<dbReference type="InterPro" id="IPR011006">
    <property type="entry name" value="CheY-like_superfamily"/>
</dbReference>
<keyword evidence="5" id="KW-1185">Reference proteome</keyword>
<dbReference type="InterPro" id="IPR050595">
    <property type="entry name" value="Bact_response_regulator"/>
</dbReference>
<dbReference type="InterPro" id="IPR001789">
    <property type="entry name" value="Sig_transdc_resp-reg_receiver"/>
</dbReference>
<evidence type="ECO:0000259" key="3">
    <source>
        <dbReference type="PROSITE" id="PS50110"/>
    </source>
</evidence>
<organism evidence="4 5">
    <name type="scientific">Pendulispora brunnea</name>
    <dbReference type="NCBI Taxonomy" id="2905690"/>
    <lineage>
        <taxon>Bacteria</taxon>
        <taxon>Pseudomonadati</taxon>
        <taxon>Myxococcota</taxon>
        <taxon>Myxococcia</taxon>
        <taxon>Myxococcales</taxon>
        <taxon>Sorangiineae</taxon>
        <taxon>Pendulisporaceae</taxon>
        <taxon>Pendulispora</taxon>
    </lineage>
</organism>
<dbReference type="Pfam" id="PF00072">
    <property type="entry name" value="Response_reg"/>
    <property type="match status" value="1"/>
</dbReference>
<dbReference type="EMBL" id="CP089982">
    <property type="protein sequence ID" value="WXA94493.1"/>
    <property type="molecule type" value="Genomic_DNA"/>
</dbReference>
<proteinExistence type="predicted"/>
<dbReference type="PROSITE" id="PS50110">
    <property type="entry name" value="RESPONSE_REGULATORY"/>
    <property type="match status" value="1"/>
</dbReference>
<evidence type="ECO:0000256" key="1">
    <source>
        <dbReference type="ARBA" id="ARBA00022553"/>
    </source>
</evidence>
<dbReference type="RefSeq" id="WP_394845101.1">
    <property type="nucleotide sequence ID" value="NZ_CP089982.1"/>
</dbReference>